<dbReference type="EMBL" id="MU268593">
    <property type="protein sequence ID" value="KAH7904139.1"/>
    <property type="molecule type" value="Genomic_DNA"/>
</dbReference>
<feature type="non-terminal residue" evidence="1">
    <location>
        <position position="1"/>
    </location>
</feature>
<feature type="non-terminal residue" evidence="1">
    <location>
        <position position="84"/>
    </location>
</feature>
<accession>A0ACB7ZTF1</accession>
<gene>
    <name evidence="1" type="ORF">BJ138DRAFT_974970</name>
</gene>
<name>A0ACB7ZTF1_9AGAM</name>
<reference evidence="1" key="1">
    <citation type="journal article" date="2021" name="New Phytol.">
        <title>Evolutionary innovations through gain and loss of genes in the ectomycorrhizal Boletales.</title>
        <authorList>
            <person name="Wu G."/>
            <person name="Miyauchi S."/>
            <person name="Morin E."/>
            <person name="Kuo A."/>
            <person name="Drula E."/>
            <person name="Varga T."/>
            <person name="Kohler A."/>
            <person name="Feng B."/>
            <person name="Cao Y."/>
            <person name="Lipzen A."/>
            <person name="Daum C."/>
            <person name="Hundley H."/>
            <person name="Pangilinan J."/>
            <person name="Johnson J."/>
            <person name="Barry K."/>
            <person name="LaButti K."/>
            <person name="Ng V."/>
            <person name="Ahrendt S."/>
            <person name="Min B."/>
            <person name="Choi I.G."/>
            <person name="Park H."/>
            <person name="Plett J.M."/>
            <person name="Magnuson J."/>
            <person name="Spatafora J.W."/>
            <person name="Nagy L.G."/>
            <person name="Henrissat B."/>
            <person name="Grigoriev I.V."/>
            <person name="Yang Z.L."/>
            <person name="Xu J."/>
            <person name="Martin F.M."/>
        </authorList>
    </citation>
    <scope>NUCLEOTIDE SEQUENCE</scope>
    <source>
        <strain evidence="1">ATCC 28755</strain>
    </source>
</reference>
<sequence length="84" mass="9698">IEVIKFAWDFEAQGSGEGGKRWKQDFNVQTFQLCSPVAKEFIGLSSDEKKAKMGELVHDFSAWKRKSEESVTNRNQLLKLYRTV</sequence>
<comment type="caution">
    <text evidence="1">The sequence shown here is derived from an EMBL/GenBank/DDBJ whole genome shotgun (WGS) entry which is preliminary data.</text>
</comment>
<proteinExistence type="predicted"/>
<dbReference type="Proteomes" id="UP000790377">
    <property type="component" value="Unassembled WGS sequence"/>
</dbReference>
<evidence type="ECO:0000313" key="2">
    <source>
        <dbReference type="Proteomes" id="UP000790377"/>
    </source>
</evidence>
<protein>
    <submittedName>
        <fullName evidence="1">Uncharacterized protein</fullName>
    </submittedName>
</protein>
<evidence type="ECO:0000313" key="1">
    <source>
        <dbReference type="EMBL" id="KAH7904139.1"/>
    </source>
</evidence>
<keyword evidence="2" id="KW-1185">Reference proteome</keyword>
<organism evidence="1 2">
    <name type="scientific">Hygrophoropsis aurantiaca</name>
    <dbReference type="NCBI Taxonomy" id="72124"/>
    <lineage>
        <taxon>Eukaryota</taxon>
        <taxon>Fungi</taxon>
        <taxon>Dikarya</taxon>
        <taxon>Basidiomycota</taxon>
        <taxon>Agaricomycotina</taxon>
        <taxon>Agaricomycetes</taxon>
        <taxon>Agaricomycetidae</taxon>
        <taxon>Boletales</taxon>
        <taxon>Coniophorineae</taxon>
        <taxon>Hygrophoropsidaceae</taxon>
        <taxon>Hygrophoropsis</taxon>
    </lineage>
</organism>